<name>A0AAV6ITC3_9ERIC</name>
<sequence length="96" mass="10954">MRKLLDFYESTQGEWIALACQTNYEEMIQVEAEHNQESAIPLSGEQMSVKVPKKRSGYVKALGLRPSSSSRTTSESATIHECVMPRDEVKRHKMRP</sequence>
<protein>
    <submittedName>
        <fullName evidence="1">Uncharacterized protein</fullName>
    </submittedName>
</protein>
<keyword evidence="2" id="KW-1185">Reference proteome</keyword>
<evidence type="ECO:0000313" key="2">
    <source>
        <dbReference type="Proteomes" id="UP000823749"/>
    </source>
</evidence>
<dbReference type="EMBL" id="JACTNZ010000009">
    <property type="protein sequence ID" value="KAG5531682.1"/>
    <property type="molecule type" value="Genomic_DNA"/>
</dbReference>
<proteinExistence type="predicted"/>
<comment type="caution">
    <text evidence="1">The sequence shown here is derived from an EMBL/GenBank/DDBJ whole genome shotgun (WGS) entry which is preliminary data.</text>
</comment>
<accession>A0AAV6ITC3</accession>
<evidence type="ECO:0000313" key="1">
    <source>
        <dbReference type="EMBL" id="KAG5531682.1"/>
    </source>
</evidence>
<organism evidence="1 2">
    <name type="scientific">Rhododendron griersonianum</name>
    <dbReference type="NCBI Taxonomy" id="479676"/>
    <lineage>
        <taxon>Eukaryota</taxon>
        <taxon>Viridiplantae</taxon>
        <taxon>Streptophyta</taxon>
        <taxon>Embryophyta</taxon>
        <taxon>Tracheophyta</taxon>
        <taxon>Spermatophyta</taxon>
        <taxon>Magnoliopsida</taxon>
        <taxon>eudicotyledons</taxon>
        <taxon>Gunneridae</taxon>
        <taxon>Pentapetalae</taxon>
        <taxon>asterids</taxon>
        <taxon>Ericales</taxon>
        <taxon>Ericaceae</taxon>
        <taxon>Ericoideae</taxon>
        <taxon>Rhodoreae</taxon>
        <taxon>Rhododendron</taxon>
    </lineage>
</organism>
<gene>
    <name evidence="1" type="ORF">RHGRI_026338</name>
</gene>
<dbReference type="AlphaFoldDB" id="A0AAV6ITC3"/>
<dbReference type="Proteomes" id="UP000823749">
    <property type="component" value="Chromosome 9"/>
</dbReference>
<reference evidence="1" key="1">
    <citation type="submission" date="2020-08" db="EMBL/GenBank/DDBJ databases">
        <title>Plant Genome Project.</title>
        <authorList>
            <person name="Zhang R.-G."/>
        </authorList>
    </citation>
    <scope>NUCLEOTIDE SEQUENCE</scope>
    <source>
        <strain evidence="1">WSP0</strain>
        <tissue evidence="1">Leaf</tissue>
    </source>
</reference>